<dbReference type="AlphaFoldDB" id="A0A2C5Y4K7"/>
<feature type="compositionally biased region" description="Gly residues" evidence="1">
    <location>
        <begin position="48"/>
        <end position="78"/>
    </location>
</feature>
<feature type="chain" id="PRO_5012474111" evidence="2">
    <location>
        <begin position="19"/>
        <end position="265"/>
    </location>
</feature>
<evidence type="ECO:0000313" key="4">
    <source>
        <dbReference type="Proteomes" id="UP000226192"/>
    </source>
</evidence>
<organism evidence="3 4">
    <name type="scientific">Ophiocordyceps australis</name>
    <dbReference type="NCBI Taxonomy" id="1399860"/>
    <lineage>
        <taxon>Eukaryota</taxon>
        <taxon>Fungi</taxon>
        <taxon>Dikarya</taxon>
        <taxon>Ascomycota</taxon>
        <taxon>Pezizomycotina</taxon>
        <taxon>Sordariomycetes</taxon>
        <taxon>Hypocreomycetidae</taxon>
        <taxon>Hypocreales</taxon>
        <taxon>Ophiocordycipitaceae</taxon>
        <taxon>Ophiocordyceps</taxon>
    </lineage>
</organism>
<feature type="signal peptide" evidence="2">
    <location>
        <begin position="1"/>
        <end position="18"/>
    </location>
</feature>
<evidence type="ECO:0000313" key="3">
    <source>
        <dbReference type="EMBL" id="PHH63637.1"/>
    </source>
</evidence>
<keyword evidence="4" id="KW-1185">Reference proteome</keyword>
<name>A0A2C5Y4K7_9HYPO</name>
<feature type="region of interest" description="Disordered" evidence="1">
    <location>
        <begin position="35"/>
        <end position="207"/>
    </location>
</feature>
<accession>A0A2C5Y4K7</accession>
<feature type="compositionally biased region" description="Pro residues" evidence="1">
    <location>
        <begin position="188"/>
        <end position="203"/>
    </location>
</feature>
<dbReference type="EMBL" id="NJET01000045">
    <property type="protein sequence ID" value="PHH63637.1"/>
    <property type="molecule type" value="Genomic_DNA"/>
</dbReference>
<evidence type="ECO:0000256" key="1">
    <source>
        <dbReference type="SAM" id="MobiDB-lite"/>
    </source>
</evidence>
<keyword evidence="2" id="KW-0732">Signal</keyword>
<feature type="compositionally biased region" description="Polar residues" evidence="1">
    <location>
        <begin position="95"/>
        <end position="108"/>
    </location>
</feature>
<dbReference type="Proteomes" id="UP000226192">
    <property type="component" value="Unassembled WGS sequence"/>
</dbReference>
<evidence type="ECO:0000256" key="2">
    <source>
        <dbReference type="SAM" id="SignalP"/>
    </source>
</evidence>
<feature type="compositionally biased region" description="Polar residues" evidence="1">
    <location>
        <begin position="116"/>
        <end position="127"/>
    </location>
</feature>
<sequence length="265" mass="27767">MLITFAFSLFSLLHLALGIPIPGVGPSMVGDLLQNTPRPNPPTMIGGKSHGGYSRGGNTGGGSWKGGHSSGGSSGGRYSGARYSGSGLWNGGGTQNPSGRSHMTNHLVSSGHKVTRQNLAQTPGHSSSLKRTHNSPALPAFDNAAESTLKTRQRPSRSSKQDLHLHQASPGSSTVAAANFPSLVNVKKPPPQVQKFQPPPPPSWVSRVHGASSAAFHRPNSKQNGMVKSLASNSGSMLQTLSHELDHIKHELQAARGRLINVEGI</sequence>
<comment type="caution">
    <text evidence="3">The sequence shown here is derived from an EMBL/GenBank/DDBJ whole genome shotgun (WGS) entry which is preliminary data.</text>
</comment>
<protein>
    <submittedName>
        <fullName evidence="3">Uncharacterized protein</fullName>
    </submittedName>
</protein>
<proteinExistence type="predicted"/>
<gene>
    <name evidence="3" type="ORF">CDD81_5618</name>
</gene>
<reference evidence="3 4" key="1">
    <citation type="submission" date="2017-06" db="EMBL/GenBank/DDBJ databases">
        <title>Ant-infecting Ophiocordyceps genomes reveal a high diversity of potential behavioral manipulation genes and a possible major role for enterotoxins.</title>
        <authorList>
            <person name="De Bekker C."/>
            <person name="Evans H.C."/>
            <person name="Brachmann A."/>
            <person name="Hughes D.P."/>
        </authorList>
    </citation>
    <scope>NUCLEOTIDE SEQUENCE [LARGE SCALE GENOMIC DNA]</scope>
    <source>
        <strain evidence="3 4">Map64</strain>
    </source>
</reference>